<sequence>MGMGLPRQSFIRFMVVVLTVSLLGAELRGLFCHGRRIPGSEVAITAHDDVQSPPTLREAQGYYSPSSSSSSSSSKRPRWRRVQDLSESKRSVPQGPNPLHN</sequence>
<dbReference type="Proteomes" id="UP000807115">
    <property type="component" value="Chromosome 1"/>
</dbReference>
<evidence type="ECO:0000256" key="2">
    <source>
        <dbReference type="SAM" id="SignalP"/>
    </source>
</evidence>
<dbReference type="AlphaFoldDB" id="A0A921S9U5"/>
<evidence type="ECO:0000256" key="1">
    <source>
        <dbReference type="SAM" id="MobiDB-lite"/>
    </source>
</evidence>
<feature type="compositionally biased region" description="Basic and acidic residues" evidence="1">
    <location>
        <begin position="81"/>
        <end position="90"/>
    </location>
</feature>
<feature type="region of interest" description="Disordered" evidence="1">
    <location>
        <begin position="43"/>
        <end position="101"/>
    </location>
</feature>
<evidence type="ECO:0000313" key="4">
    <source>
        <dbReference type="Proteomes" id="UP000807115"/>
    </source>
</evidence>
<feature type="signal peptide" evidence="2">
    <location>
        <begin position="1"/>
        <end position="29"/>
    </location>
</feature>
<gene>
    <name evidence="3" type="ORF">BDA96_01G572300</name>
</gene>
<protein>
    <submittedName>
        <fullName evidence="3">Uncharacterized protein</fullName>
    </submittedName>
</protein>
<dbReference type="EMBL" id="CM027680">
    <property type="protein sequence ID" value="KAG0553177.1"/>
    <property type="molecule type" value="Genomic_DNA"/>
</dbReference>
<feature type="chain" id="PRO_5037458368" evidence="2">
    <location>
        <begin position="30"/>
        <end position="101"/>
    </location>
</feature>
<proteinExistence type="predicted"/>
<comment type="caution">
    <text evidence="3">The sequence shown here is derived from an EMBL/GenBank/DDBJ whole genome shotgun (WGS) entry which is preliminary data.</text>
</comment>
<accession>A0A921S9U5</accession>
<feature type="compositionally biased region" description="Low complexity" evidence="1">
    <location>
        <begin position="64"/>
        <end position="74"/>
    </location>
</feature>
<evidence type="ECO:0000313" key="3">
    <source>
        <dbReference type="EMBL" id="KAG0553177.1"/>
    </source>
</evidence>
<keyword evidence="2" id="KW-0732">Signal</keyword>
<reference evidence="3" key="2">
    <citation type="submission" date="2020-10" db="EMBL/GenBank/DDBJ databases">
        <authorList>
            <person name="Cooper E.A."/>
            <person name="Brenton Z.W."/>
            <person name="Flinn B.S."/>
            <person name="Jenkins J."/>
            <person name="Shu S."/>
            <person name="Flowers D."/>
            <person name="Luo F."/>
            <person name="Wang Y."/>
            <person name="Xia P."/>
            <person name="Barry K."/>
            <person name="Daum C."/>
            <person name="Lipzen A."/>
            <person name="Yoshinaga Y."/>
            <person name="Schmutz J."/>
            <person name="Saski C."/>
            <person name="Vermerris W."/>
            <person name="Kresovich S."/>
        </authorList>
    </citation>
    <scope>NUCLEOTIDE SEQUENCE</scope>
</reference>
<reference evidence="3" key="1">
    <citation type="journal article" date="2019" name="BMC Genomics">
        <title>A new reference genome for Sorghum bicolor reveals high levels of sequence similarity between sweet and grain genotypes: implications for the genetics of sugar metabolism.</title>
        <authorList>
            <person name="Cooper E.A."/>
            <person name="Brenton Z.W."/>
            <person name="Flinn B.S."/>
            <person name="Jenkins J."/>
            <person name="Shu S."/>
            <person name="Flowers D."/>
            <person name="Luo F."/>
            <person name="Wang Y."/>
            <person name="Xia P."/>
            <person name="Barry K."/>
            <person name="Daum C."/>
            <person name="Lipzen A."/>
            <person name="Yoshinaga Y."/>
            <person name="Schmutz J."/>
            <person name="Saski C."/>
            <person name="Vermerris W."/>
            <person name="Kresovich S."/>
        </authorList>
    </citation>
    <scope>NUCLEOTIDE SEQUENCE</scope>
</reference>
<organism evidence="3 4">
    <name type="scientific">Sorghum bicolor</name>
    <name type="common">Sorghum</name>
    <name type="synonym">Sorghum vulgare</name>
    <dbReference type="NCBI Taxonomy" id="4558"/>
    <lineage>
        <taxon>Eukaryota</taxon>
        <taxon>Viridiplantae</taxon>
        <taxon>Streptophyta</taxon>
        <taxon>Embryophyta</taxon>
        <taxon>Tracheophyta</taxon>
        <taxon>Spermatophyta</taxon>
        <taxon>Magnoliopsida</taxon>
        <taxon>Liliopsida</taxon>
        <taxon>Poales</taxon>
        <taxon>Poaceae</taxon>
        <taxon>PACMAD clade</taxon>
        <taxon>Panicoideae</taxon>
        <taxon>Andropogonodae</taxon>
        <taxon>Andropogoneae</taxon>
        <taxon>Sorghinae</taxon>
        <taxon>Sorghum</taxon>
    </lineage>
</organism>
<name>A0A921S9U5_SORBI</name>